<evidence type="ECO:0000256" key="5">
    <source>
        <dbReference type="ARBA" id="ARBA00023237"/>
    </source>
</evidence>
<evidence type="ECO:0000256" key="1">
    <source>
        <dbReference type="ARBA" id="ARBA00004442"/>
    </source>
</evidence>
<sequence length="251" mass="28082">MMLEKVKNVSYAKLLCFLVFFSFYDEAFAAGESAFSLGALGIYSNSIYQDVDAEAQLLPYAAFDNGRFFVKGLIVGYHFSPYLDAAIKYPDTYFDPDDSSDKNIQRLNERESGALAKIDLKLGMVKFGLIQDLSGDFDEYSLSSTVTLPLYKGAFFVTGAVSYVYNSRALSENKYSVSDTESLRTGGTINAYDSARVNELRYTLSFIQPFSQRLTLITNLSHTNYDDVVVKSPIVEKDKKTGITAILSYRF</sequence>
<reference evidence="7" key="1">
    <citation type="submission" date="2021-10" db="EMBL/GenBank/DDBJ databases">
        <title>Marinomonas pontica sp. nov., isolated from the Black Sea.</title>
        <authorList>
            <person name="Zhao L.-H."/>
            <person name="Xue J.-H."/>
        </authorList>
    </citation>
    <scope>NUCLEOTIDE SEQUENCE</scope>
    <source>
        <strain evidence="7">E8</strain>
    </source>
</reference>
<dbReference type="PANTHER" id="PTHR38776">
    <property type="entry name" value="MLTA-INTERACTING PROTEIN-RELATED"/>
    <property type="match status" value="1"/>
</dbReference>
<feature type="chain" id="PRO_5040836794" evidence="6">
    <location>
        <begin position="30"/>
        <end position="251"/>
    </location>
</feature>
<name>A0A9X1LES2_9GAMM</name>
<dbReference type="EMBL" id="JAJATW010000008">
    <property type="protein sequence ID" value="MCB5161695.1"/>
    <property type="molecule type" value="Genomic_DNA"/>
</dbReference>
<dbReference type="InterPro" id="IPR010583">
    <property type="entry name" value="MipA"/>
</dbReference>
<gene>
    <name evidence="7" type="ORF">LG368_07260</name>
</gene>
<keyword evidence="5" id="KW-0998">Cell outer membrane</keyword>
<keyword evidence="8" id="KW-1185">Reference proteome</keyword>
<accession>A0A9X1LES2</accession>
<dbReference type="GO" id="GO:0009279">
    <property type="term" value="C:cell outer membrane"/>
    <property type="evidence" value="ECO:0007669"/>
    <property type="project" value="UniProtKB-SubCell"/>
</dbReference>
<keyword evidence="4" id="KW-0472">Membrane</keyword>
<evidence type="ECO:0000313" key="8">
    <source>
        <dbReference type="Proteomes" id="UP001139095"/>
    </source>
</evidence>
<dbReference type="AlphaFoldDB" id="A0A9X1LES2"/>
<dbReference type="RefSeq" id="WP_226754066.1">
    <property type="nucleotide sequence ID" value="NZ_JAJATW010000008.1"/>
</dbReference>
<evidence type="ECO:0000256" key="2">
    <source>
        <dbReference type="ARBA" id="ARBA00005722"/>
    </source>
</evidence>
<evidence type="ECO:0000256" key="4">
    <source>
        <dbReference type="ARBA" id="ARBA00023136"/>
    </source>
</evidence>
<dbReference type="Pfam" id="PF06629">
    <property type="entry name" value="MipA"/>
    <property type="match status" value="1"/>
</dbReference>
<evidence type="ECO:0000313" key="7">
    <source>
        <dbReference type="EMBL" id="MCB5161695.1"/>
    </source>
</evidence>
<proteinExistence type="inferred from homology"/>
<dbReference type="Proteomes" id="UP001139095">
    <property type="component" value="Unassembled WGS sequence"/>
</dbReference>
<keyword evidence="3 6" id="KW-0732">Signal</keyword>
<comment type="similarity">
    <text evidence="2">Belongs to the MipA/OmpV family.</text>
</comment>
<organism evidence="7 8">
    <name type="scientific">Marinomonas algarum</name>
    <dbReference type="NCBI Taxonomy" id="2883105"/>
    <lineage>
        <taxon>Bacteria</taxon>
        <taxon>Pseudomonadati</taxon>
        <taxon>Pseudomonadota</taxon>
        <taxon>Gammaproteobacteria</taxon>
        <taxon>Oceanospirillales</taxon>
        <taxon>Oceanospirillaceae</taxon>
        <taxon>Marinomonas</taxon>
    </lineage>
</organism>
<dbReference type="PANTHER" id="PTHR38776:SF1">
    <property type="entry name" value="MLTA-INTERACTING PROTEIN-RELATED"/>
    <property type="match status" value="1"/>
</dbReference>
<comment type="caution">
    <text evidence="7">The sequence shown here is derived from an EMBL/GenBank/DDBJ whole genome shotgun (WGS) entry which is preliminary data.</text>
</comment>
<feature type="signal peptide" evidence="6">
    <location>
        <begin position="1"/>
        <end position="29"/>
    </location>
</feature>
<comment type="subcellular location">
    <subcellularLocation>
        <location evidence="1">Cell outer membrane</location>
    </subcellularLocation>
</comment>
<evidence type="ECO:0000256" key="3">
    <source>
        <dbReference type="ARBA" id="ARBA00022729"/>
    </source>
</evidence>
<evidence type="ECO:0000256" key="6">
    <source>
        <dbReference type="SAM" id="SignalP"/>
    </source>
</evidence>
<protein>
    <submittedName>
        <fullName evidence="7">MipA/OmpV family protein</fullName>
    </submittedName>
</protein>